<protein>
    <recommendedName>
        <fullName evidence="15">m7GpppN-mRNA hydrolase</fullName>
    </recommendedName>
    <alternativeName>
        <fullName evidence="16">mRNA-decapping enzyme 2</fullName>
    </alternativeName>
</protein>
<dbReference type="GO" id="GO:0000290">
    <property type="term" value="P:deadenylation-dependent decapping of nuclear-transcribed mRNA"/>
    <property type="evidence" value="ECO:0007669"/>
    <property type="project" value="InterPro"/>
</dbReference>
<dbReference type="GO" id="GO:0003723">
    <property type="term" value="F:RNA binding"/>
    <property type="evidence" value="ECO:0007669"/>
    <property type="project" value="UniProtKB-KW"/>
</dbReference>
<dbReference type="SUPFAM" id="SSF140586">
    <property type="entry name" value="Dcp2 domain-like"/>
    <property type="match status" value="1"/>
</dbReference>
<evidence type="ECO:0000256" key="11">
    <source>
        <dbReference type="ARBA" id="ARBA00023211"/>
    </source>
</evidence>
<feature type="domain" description="Nudix hydrolase" evidence="18">
    <location>
        <begin position="90"/>
        <end position="220"/>
    </location>
</feature>
<feature type="non-terminal residue" evidence="19">
    <location>
        <position position="1"/>
    </location>
</feature>
<dbReference type="InterPro" id="IPR020084">
    <property type="entry name" value="NUDIX_hydrolase_CS"/>
</dbReference>
<evidence type="ECO:0000256" key="16">
    <source>
        <dbReference type="ARBA" id="ARBA00078183"/>
    </source>
</evidence>
<evidence type="ECO:0000256" key="2">
    <source>
        <dbReference type="ARBA" id="ARBA00001946"/>
    </source>
</evidence>
<keyword evidence="6" id="KW-0963">Cytoplasm</keyword>
<dbReference type="Pfam" id="PF05026">
    <property type="entry name" value="DCP2"/>
    <property type="match status" value="1"/>
</dbReference>
<evidence type="ECO:0000256" key="9">
    <source>
        <dbReference type="ARBA" id="ARBA00022801"/>
    </source>
</evidence>
<keyword evidence="8" id="KW-0479">Metal-binding</keyword>
<evidence type="ECO:0000256" key="6">
    <source>
        <dbReference type="ARBA" id="ARBA00022490"/>
    </source>
</evidence>
<evidence type="ECO:0000313" key="19">
    <source>
        <dbReference type="EMBL" id="JAI16790.1"/>
    </source>
</evidence>
<comment type="cofactor">
    <cofactor evidence="2">
        <name>Mg(2+)</name>
        <dbReference type="ChEBI" id="CHEBI:18420"/>
    </cofactor>
</comment>
<evidence type="ECO:0000256" key="13">
    <source>
        <dbReference type="ARBA" id="ARBA00047661"/>
    </source>
</evidence>
<dbReference type="Gene3D" id="3.90.79.10">
    <property type="entry name" value="Nucleoside Triphosphate Pyrophosphohydrolase"/>
    <property type="match status" value="1"/>
</dbReference>
<comment type="subcellular location">
    <subcellularLocation>
        <location evidence="4">Cytoplasm</location>
        <location evidence="4">P-body</location>
    </subcellularLocation>
    <subcellularLocation>
        <location evidence="3">Nucleus</location>
    </subcellularLocation>
</comment>
<evidence type="ECO:0000256" key="3">
    <source>
        <dbReference type="ARBA" id="ARBA00004123"/>
    </source>
</evidence>
<dbReference type="GO" id="GO:0140933">
    <property type="term" value="F:5'-(N(7)-methylguanosine 5'-triphospho)-[mRNA] hydrolase activity"/>
    <property type="evidence" value="ECO:0007669"/>
    <property type="project" value="UniProtKB-EC"/>
</dbReference>
<dbReference type="InterPro" id="IPR000086">
    <property type="entry name" value="NUDIX_hydrolase_dom"/>
</dbReference>
<keyword evidence="7" id="KW-0597">Phosphoprotein</keyword>
<dbReference type="SUPFAM" id="SSF55811">
    <property type="entry name" value="Nudix"/>
    <property type="match status" value="1"/>
</dbReference>
<dbReference type="PROSITE" id="PS51462">
    <property type="entry name" value="NUDIX"/>
    <property type="match status" value="1"/>
</dbReference>
<keyword evidence="12" id="KW-0539">Nucleus</keyword>
<dbReference type="EMBL" id="GDAI01000813">
    <property type="protein sequence ID" value="JAI16790.1"/>
    <property type="molecule type" value="mRNA"/>
</dbReference>
<feature type="region of interest" description="Disordered" evidence="17">
    <location>
        <begin position="237"/>
        <end position="280"/>
    </location>
</feature>
<evidence type="ECO:0000256" key="15">
    <source>
        <dbReference type="ARBA" id="ARBA00068566"/>
    </source>
</evidence>
<dbReference type="InterPro" id="IPR036189">
    <property type="entry name" value="DCP2_BoxA_sf"/>
</dbReference>
<dbReference type="PANTHER" id="PTHR23114">
    <property type="entry name" value="M7GPPPN-MRNA HYDROLASE"/>
    <property type="match status" value="1"/>
</dbReference>
<evidence type="ECO:0000256" key="10">
    <source>
        <dbReference type="ARBA" id="ARBA00022884"/>
    </source>
</evidence>
<dbReference type="CDD" id="cd03672">
    <property type="entry name" value="NUDIX_Dcp2p_Nudt20"/>
    <property type="match status" value="1"/>
</dbReference>
<dbReference type="Pfam" id="PF00293">
    <property type="entry name" value="NUDIX"/>
    <property type="match status" value="1"/>
</dbReference>
<keyword evidence="10" id="KW-0694">RNA-binding</keyword>
<dbReference type="GO" id="GO:0000932">
    <property type="term" value="C:P-body"/>
    <property type="evidence" value="ECO:0007669"/>
    <property type="project" value="UniProtKB-SubCell"/>
</dbReference>
<dbReference type="PROSITE" id="PS00893">
    <property type="entry name" value="NUDIX_BOX"/>
    <property type="match status" value="1"/>
</dbReference>
<dbReference type="Gene3D" id="1.10.10.1050">
    <property type="entry name" value="Dcp2, box A domain"/>
    <property type="match status" value="1"/>
</dbReference>
<dbReference type="InterPro" id="IPR015797">
    <property type="entry name" value="NUDIX_hydrolase-like_dom_sf"/>
</dbReference>
<accession>A0A0K8TS82</accession>
<keyword evidence="11" id="KW-0464">Manganese</keyword>
<reference evidence="19" key="1">
    <citation type="journal article" date="2015" name="Insect Biochem. Mol. Biol.">
        <title>An insight into the sialome of the horse fly, Tabanus bromius.</title>
        <authorList>
            <person name="Ribeiro J.M."/>
            <person name="Kazimirova M."/>
            <person name="Takac P."/>
            <person name="Andersen J.F."/>
            <person name="Francischetti I.M."/>
        </authorList>
    </citation>
    <scope>NUCLEOTIDE SEQUENCE</scope>
</reference>
<evidence type="ECO:0000256" key="1">
    <source>
        <dbReference type="ARBA" id="ARBA00001936"/>
    </source>
</evidence>
<evidence type="ECO:0000256" key="12">
    <source>
        <dbReference type="ARBA" id="ARBA00023242"/>
    </source>
</evidence>
<dbReference type="FunFam" id="1.10.10.1050:FF:000001">
    <property type="entry name" value="M7GpppN-mRNA hydrolase isoform 2"/>
    <property type="match status" value="1"/>
</dbReference>
<comment type="function">
    <text evidence="14">Decapping metalloenzyme that catalyzes the cleavage of the cap structure on mRNAs. Removes the 7-methyl guanine cap structure from mRNA molecules, yielding a 5'-phosphorylated mRNA fragment and 7m-GDP. Necessary for the degradation of mRNAs, both in normal mRNA turnover and in nonsense-mediated mRNA decay. Plays a role in replication-dependent histone mRNA degradation. Has higher activity towards mRNAs that lack a poly(A) tail. Has no activity towards a cap structure lacking an RNA moiety. The presence of a N(6)-methyladenosine methylation at the second transcribed position of mRNAs (N(6),2'-O-dimethyladenosine cap; m6A(m)) provides resistance to DCP2-mediated decapping. Blocks autophagy in nutrient-rich conditions by repressing the expression of ATG-related genes through degradation of their transcripts.</text>
</comment>
<comment type="cofactor">
    <cofactor evidence="1">
        <name>Mn(2+)</name>
        <dbReference type="ChEBI" id="CHEBI:29035"/>
    </cofactor>
</comment>
<comment type="catalytic activity">
    <reaction evidence="13">
        <text>a 5'-end (N(7)-methyl 5'-triphosphoguanosine)-ribonucleoside in mRNA + H2O = N(7)-methyl-GDP + a 5'-end phospho-ribonucleoside in mRNA + 2 H(+)</text>
        <dbReference type="Rhea" id="RHEA:67484"/>
        <dbReference type="Rhea" id="RHEA-COMP:15692"/>
        <dbReference type="Rhea" id="RHEA-COMP:17167"/>
        <dbReference type="ChEBI" id="CHEBI:15377"/>
        <dbReference type="ChEBI" id="CHEBI:15378"/>
        <dbReference type="ChEBI" id="CHEBI:63714"/>
        <dbReference type="ChEBI" id="CHEBI:138282"/>
        <dbReference type="ChEBI" id="CHEBI:156461"/>
        <dbReference type="EC" id="3.6.1.62"/>
    </reaction>
    <physiologicalReaction direction="left-to-right" evidence="13">
        <dbReference type="Rhea" id="RHEA:67485"/>
    </physiologicalReaction>
</comment>
<evidence type="ECO:0000256" key="14">
    <source>
        <dbReference type="ARBA" id="ARBA00060003"/>
    </source>
</evidence>
<evidence type="ECO:0000256" key="4">
    <source>
        <dbReference type="ARBA" id="ARBA00004201"/>
    </source>
</evidence>
<dbReference type="InterPro" id="IPR044099">
    <property type="entry name" value="Dcp2_NUDIX"/>
</dbReference>
<dbReference type="FunFam" id="3.90.79.10:FF:000003">
    <property type="entry name" value="M7GpppN-mRNA hydrolase isoform 2"/>
    <property type="match status" value="1"/>
</dbReference>
<dbReference type="PANTHER" id="PTHR23114:SF17">
    <property type="entry name" value="M7GPPPN-MRNA HYDROLASE"/>
    <property type="match status" value="1"/>
</dbReference>
<dbReference type="AlphaFoldDB" id="A0A0K8TS82"/>
<evidence type="ECO:0000256" key="8">
    <source>
        <dbReference type="ARBA" id="ARBA00022723"/>
    </source>
</evidence>
<evidence type="ECO:0000259" key="18">
    <source>
        <dbReference type="PROSITE" id="PS51462"/>
    </source>
</evidence>
<dbReference type="GO" id="GO:0005634">
    <property type="term" value="C:nucleus"/>
    <property type="evidence" value="ECO:0007669"/>
    <property type="project" value="UniProtKB-SubCell"/>
</dbReference>
<dbReference type="GO" id="GO:0030145">
    <property type="term" value="F:manganese ion binding"/>
    <property type="evidence" value="ECO:0007669"/>
    <property type="project" value="InterPro"/>
</dbReference>
<dbReference type="GO" id="GO:0000184">
    <property type="term" value="P:nuclear-transcribed mRNA catabolic process, nonsense-mediated decay"/>
    <property type="evidence" value="ECO:0007669"/>
    <property type="project" value="InterPro"/>
</dbReference>
<organism evidence="19">
    <name type="scientific">Tabanus bromius</name>
    <name type="common">Band-eyed brown horse fly</name>
    <dbReference type="NCBI Taxonomy" id="304241"/>
    <lineage>
        <taxon>Eukaryota</taxon>
        <taxon>Metazoa</taxon>
        <taxon>Ecdysozoa</taxon>
        <taxon>Arthropoda</taxon>
        <taxon>Hexapoda</taxon>
        <taxon>Insecta</taxon>
        <taxon>Pterygota</taxon>
        <taxon>Neoptera</taxon>
        <taxon>Endopterygota</taxon>
        <taxon>Diptera</taxon>
        <taxon>Brachycera</taxon>
        <taxon>Tabanomorpha</taxon>
        <taxon>Tabanoidea</taxon>
        <taxon>Tabanidae</taxon>
        <taxon>Tabanus</taxon>
    </lineage>
</organism>
<evidence type="ECO:0000256" key="17">
    <source>
        <dbReference type="SAM" id="MobiDB-lite"/>
    </source>
</evidence>
<name>A0A0K8TS82_TABBR</name>
<evidence type="ECO:0000256" key="5">
    <source>
        <dbReference type="ARBA" id="ARBA00005279"/>
    </source>
</evidence>
<proteinExistence type="evidence at transcript level"/>
<keyword evidence="9" id="KW-0378">Hydrolase</keyword>
<sequence>KIPADILDDLASRFIINVPDDERNNLIRICFQIELAHWFYLDFFCSIEDKKLIHCGIKQFAMHLFQHIPFLRIHLPKIDEILDTWKQYKMSVPTYGAILMSEGLEYVLLVQSFWAKSSWGFPKGKVNEHEDPVHCATREVFEETGYDITELIVPTQFIDSIINDQYTRLYLVRNVPLKTLFTPRTRKEIKCIEWFPIDSLPSNKNDTVSKINGMNPNSFFMIMPFVKRLKKWVQDNRTVGDTAPRNSGKKSEPRFVNENVPPINIERRKSSGKRQRHKSLSDIDGIKVNLSVNNMTGMRNSCAKGYSYMTSAMNDARIASNSFSSSSSGSYNHFISTKPEHFRKMNVKRQVPVKSCNSTPLMGNSINCSTIRNSYMKCINTKKRQCTTRTTSANSVSKDANYYIPKKDAKPSKISKGLSSIYDIDVTNNSKTLGPCFDSWRRFTFDKQSITDVFA</sequence>
<dbReference type="SMART" id="SM01125">
    <property type="entry name" value="DCP2"/>
    <property type="match status" value="1"/>
</dbReference>
<dbReference type="InterPro" id="IPR007722">
    <property type="entry name" value="DCP2_BoxA"/>
</dbReference>
<evidence type="ECO:0000256" key="7">
    <source>
        <dbReference type="ARBA" id="ARBA00022553"/>
    </source>
</evidence>
<comment type="similarity">
    <text evidence="5">Belongs to the Nudix hydrolase family. DCP2 subfamily.</text>
</comment>